<feature type="region of interest" description="Disordered" evidence="1">
    <location>
        <begin position="1"/>
        <end position="121"/>
    </location>
</feature>
<keyword evidence="3" id="KW-1185">Reference proteome</keyword>
<gene>
    <name evidence="2" type="ORF">NTEN_LOCUS10641</name>
</gene>
<sequence length="121" mass="13459">MLDVPCCASDDEMQNEDEEKEPFNTPIELLQTPLDSHWGNQPSETDVAVEENRPDPGTTQIVPRQSRMSVTGHTQQNTNGAPEEPKSAPVGPPNESTSISNQSPKLIRTPRNRRPPERYSP</sequence>
<proteinExistence type="predicted"/>
<dbReference type="Proteomes" id="UP000479000">
    <property type="component" value="Unassembled WGS sequence"/>
</dbReference>
<evidence type="ECO:0000313" key="2">
    <source>
        <dbReference type="EMBL" id="CAB0005164.1"/>
    </source>
</evidence>
<evidence type="ECO:0000256" key="1">
    <source>
        <dbReference type="SAM" id="MobiDB-lite"/>
    </source>
</evidence>
<feature type="compositionally biased region" description="Polar residues" evidence="1">
    <location>
        <begin position="94"/>
        <end position="104"/>
    </location>
</feature>
<organism evidence="2 3">
    <name type="scientific">Nesidiocoris tenuis</name>
    <dbReference type="NCBI Taxonomy" id="355587"/>
    <lineage>
        <taxon>Eukaryota</taxon>
        <taxon>Metazoa</taxon>
        <taxon>Ecdysozoa</taxon>
        <taxon>Arthropoda</taxon>
        <taxon>Hexapoda</taxon>
        <taxon>Insecta</taxon>
        <taxon>Pterygota</taxon>
        <taxon>Neoptera</taxon>
        <taxon>Paraneoptera</taxon>
        <taxon>Hemiptera</taxon>
        <taxon>Heteroptera</taxon>
        <taxon>Panheteroptera</taxon>
        <taxon>Cimicomorpha</taxon>
        <taxon>Miridae</taxon>
        <taxon>Dicyphina</taxon>
        <taxon>Nesidiocoris</taxon>
    </lineage>
</organism>
<dbReference type="AlphaFoldDB" id="A0A6H5GMG0"/>
<feature type="compositionally biased region" description="Acidic residues" evidence="1">
    <location>
        <begin position="9"/>
        <end position="20"/>
    </location>
</feature>
<accession>A0A6H5GMG0</accession>
<name>A0A6H5GMG0_9HEMI</name>
<reference evidence="2 3" key="1">
    <citation type="submission" date="2020-02" db="EMBL/GenBank/DDBJ databases">
        <authorList>
            <person name="Ferguson B K."/>
        </authorList>
    </citation>
    <scope>NUCLEOTIDE SEQUENCE [LARGE SCALE GENOMIC DNA]</scope>
</reference>
<evidence type="ECO:0000313" key="3">
    <source>
        <dbReference type="Proteomes" id="UP000479000"/>
    </source>
</evidence>
<feature type="compositionally biased region" description="Polar residues" evidence="1">
    <location>
        <begin position="57"/>
        <end position="80"/>
    </location>
</feature>
<protein>
    <submittedName>
        <fullName evidence="2">Uncharacterized protein</fullName>
    </submittedName>
</protein>
<dbReference type="EMBL" id="CADCXU010015974">
    <property type="protein sequence ID" value="CAB0005164.1"/>
    <property type="molecule type" value="Genomic_DNA"/>
</dbReference>